<accession>S4NNN7</accession>
<organism evidence="2 3">
    <name type="scientific">Lentilactobacillus otakiensis DSM 19908 = JCM 15040</name>
    <dbReference type="NCBI Taxonomy" id="1423780"/>
    <lineage>
        <taxon>Bacteria</taxon>
        <taxon>Bacillati</taxon>
        <taxon>Bacillota</taxon>
        <taxon>Bacilli</taxon>
        <taxon>Lactobacillales</taxon>
        <taxon>Lactobacillaceae</taxon>
        <taxon>Lentilactobacillus</taxon>
    </lineage>
</organism>
<dbReference type="OrthoDB" id="1654093at2"/>
<evidence type="ECO:0000259" key="1">
    <source>
        <dbReference type="Pfam" id="PF13529"/>
    </source>
</evidence>
<dbReference type="PATRIC" id="fig|1423780.4.peg.1458"/>
<dbReference type="Gene3D" id="3.90.70.10">
    <property type="entry name" value="Cysteine proteinases"/>
    <property type="match status" value="1"/>
</dbReference>
<dbReference type="Proteomes" id="UP000016361">
    <property type="component" value="Unassembled WGS sequence"/>
</dbReference>
<dbReference type="AlphaFoldDB" id="S4NNN7"/>
<proteinExistence type="predicted"/>
<feature type="domain" description="Peptidase C39-like" evidence="1">
    <location>
        <begin position="18"/>
        <end position="156"/>
    </location>
</feature>
<dbReference type="InterPro" id="IPR039564">
    <property type="entry name" value="Peptidase_C39-like"/>
</dbReference>
<comment type="caution">
    <text evidence="2">The sequence shown here is derived from an EMBL/GenBank/DDBJ whole genome shotgun (WGS) entry which is preliminary data.</text>
</comment>
<protein>
    <recommendedName>
        <fullName evidence="1">Peptidase C39-like domain-containing protein</fullName>
    </recommendedName>
</protein>
<evidence type="ECO:0000313" key="3">
    <source>
        <dbReference type="Proteomes" id="UP000016361"/>
    </source>
</evidence>
<dbReference type="GeneID" id="301048677"/>
<dbReference type="EMBL" id="BASH01000001">
    <property type="protein sequence ID" value="GAD15643.1"/>
    <property type="molecule type" value="Genomic_DNA"/>
</dbReference>
<gene>
    <name evidence="2" type="ORF">LOT_0181</name>
</gene>
<keyword evidence="3" id="KW-1185">Reference proteome</keyword>
<evidence type="ECO:0000313" key="2">
    <source>
        <dbReference type="EMBL" id="GAD15643.1"/>
    </source>
</evidence>
<dbReference type="eggNOG" id="COG4990">
    <property type="taxonomic scope" value="Bacteria"/>
</dbReference>
<dbReference type="STRING" id="1423780.FD05_GL001447"/>
<dbReference type="RefSeq" id="WP_020280106.1">
    <property type="nucleotide sequence ID" value="NZ_AZED01000014.1"/>
</dbReference>
<reference evidence="3" key="1">
    <citation type="journal article" date="2013" name="Genome Announc.">
        <title>Draft Genome Sequence of D-Branched-Chain Amino Acid Producer Lactobacillus otakiensis JCM 15040T, Isolated from a Traditional Japanese Pickle.</title>
        <authorList>
            <person name="Doi K."/>
            <person name="Mori K."/>
            <person name="Mutaguchi Y."/>
            <person name="Tashiro K."/>
            <person name="Fujino Y."/>
            <person name="Ohmori T."/>
            <person name="Kuhara S."/>
            <person name="Ohshima T."/>
        </authorList>
    </citation>
    <scope>NUCLEOTIDE SEQUENCE [LARGE SCALE GENOMIC DNA]</scope>
    <source>
        <strain evidence="3">JCM 15040</strain>
    </source>
</reference>
<dbReference type="Pfam" id="PF13529">
    <property type="entry name" value="Peptidase_C39_2"/>
    <property type="match status" value="1"/>
</dbReference>
<name>S4NNN7_9LACO</name>
<sequence length="183" mass="20676">MSSRVLLGAENIDQNAWGAINGCEPASLLEGLHYQNRADQLNYGQFLLKMPISADDNPYHGFGGSPFKNQSGKFEAIFTRPLIWWGSQYGHLQELSGADPQWLYDAVRHGNPVLTFVTVHFEDPDWDIYPFGKVPTNNHAVLLDGLDGDQVHVSDPIDGQYWLPQSKFERIYNSRRMAIAINK</sequence>